<keyword evidence="7" id="KW-0503">Monooxygenase</keyword>
<dbReference type="InterPro" id="IPR036396">
    <property type="entry name" value="Cyt_P450_sf"/>
</dbReference>
<gene>
    <name evidence="8" type="ORF">EJ02DRAFT_515584</name>
</gene>
<evidence type="ECO:0000256" key="2">
    <source>
        <dbReference type="ARBA" id="ARBA00010617"/>
    </source>
</evidence>
<evidence type="ECO:0000256" key="7">
    <source>
        <dbReference type="RuleBase" id="RU000461"/>
    </source>
</evidence>
<name>A0A6A5SAM6_9PLEO</name>
<dbReference type="PANTHER" id="PTHR24304">
    <property type="entry name" value="CYTOCHROME P450 FAMILY 7"/>
    <property type="match status" value="1"/>
</dbReference>
<evidence type="ECO:0000256" key="6">
    <source>
        <dbReference type="PIRSR" id="PIRSR602403-1"/>
    </source>
</evidence>
<sequence>MLLPSLVTGNQQRDASFMAGTTSTYTISCFVIWLSWRIWRFTVRPWLEPRQPKEVPYIFPWIGSAISFFADSGKTIYSGIKNRTRSVFALHLAGDTIYVVTNPKDVSAVYKNTTTLAFDAFIGDLMLQCGATQKTVQKMCQEPPPYASGLSNTGLNPKNKSLVKLAIDFHHQQLLSGPNARDQEITQAFVETIKELLTWDHISSQEGISAPAHCPTTSFDTSLLDFCGKVLIESGARTYWGPRLWELDAKSLQSFYALDKGMWKILFQYPKLFSQEVITIRDHITDVIAKYYRLPQSSRPGAAWFTSAMETESREAGLDEQEMAACIMIIYFVINGNTYKFCFWALGHILSDERLHADIRAEISSEGFSEPSLQHLTQSCPLLDSTLREVLRLYTSSASMRLVLEDTVLDDKVLLKGNKVMIPYRALHENPDVWGPDAGSFDPRRFLKNRALLRDASYRPFGGGATLCAGRFVAVAEVLSFIGAALHRYDFAWIAGQGFPEADTMKPTFGMMAPRDGHDFRVQVTRRQ</sequence>
<proteinExistence type="inferred from homology"/>
<reference evidence="8" key="1">
    <citation type="journal article" date="2020" name="Stud. Mycol.">
        <title>101 Dothideomycetes genomes: a test case for predicting lifestyles and emergence of pathogens.</title>
        <authorList>
            <person name="Haridas S."/>
            <person name="Albert R."/>
            <person name="Binder M."/>
            <person name="Bloem J."/>
            <person name="Labutti K."/>
            <person name="Salamov A."/>
            <person name="Andreopoulos B."/>
            <person name="Baker S."/>
            <person name="Barry K."/>
            <person name="Bills G."/>
            <person name="Bluhm B."/>
            <person name="Cannon C."/>
            <person name="Castanera R."/>
            <person name="Culley D."/>
            <person name="Daum C."/>
            <person name="Ezra D."/>
            <person name="Gonzalez J."/>
            <person name="Henrissat B."/>
            <person name="Kuo A."/>
            <person name="Liang C."/>
            <person name="Lipzen A."/>
            <person name="Lutzoni F."/>
            <person name="Magnuson J."/>
            <person name="Mondo S."/>
            <person name="Nolan M."/>
            <person name="Ohm R."/>
            <person name="Pangilinan J."/>
            <person name="Park H.-J."/>
            <person name="Ramirez L."/>
            <person name="Alfaro M."/>
            <person name="Sun H."/>
            <person name="Tritt A."/>
            <person name="Yoshinaga Y."/>
            <person name="Zwiers L.-H."/>
            <person name="Turgeon B."/>
            <person name="Goodwin S."/>
            <person name="Spatafora J."/>
            <person name="Crous P."/>
            <person name="Grigoriev I."/>
        </authorList>
    </citation>
    <scope>NUCLEOTIDE SEQUENCE</scope>
    <source>
        <strain evidence="8">CBS 161.51</strain>
    </source>
</reference>
<dbReference type="EMBL" id="ML976168">
    <property type="protein sequence ID" value="KAF1936819.1"/>
    <property type="molecule type" value="Genomic_DNA"/>
</dbReference>
<evidence type="ECO:0000313" key="8">
    <source>
        <dbReference type="EMBL" id="KAF1936819.1"/>
    </source>
</evidence>
<evidence type="ECO:0000256" key="3">
    <source>
        <dbReference type="ARBA" id="ARBA00022617"/>
    </source>
</evidence>
<keyword evidence="4 6" id="KW-0479">Metal-binding</keyword>
<keyword evidence="3 6" id="KW-0349">Heme</keyword>
<dbReference type="GO" id="GO:0020037">
    <property type="term" value="F:heme binding"/>
    <property type="evidence" value="ECO:0007669"/>
    <property type="project" value="InterPro"/>
</dbReference>
<dbReference type="InterPro" id="IPR050529">
    <property type="entry name" value="CYP450_sterol_14alpha_dmase"/>
</dbReference>
<dbReference type="GO" id="GO:0008395">
    <property type="term" value="F:steroid hydroxylase activity"/>
    <property type="evidence" value="ECO:0007669"/>
    <property type="project" value="TreeGrafter"/>
</dbReference>
<evidence type="ECO:0000256" key="5">
    <source>
        <dbReference type="ARBA" id="ARBA00023004"/>
    </source>
</evidence>
<dbReference type="GO" id="GO:0005506">
    <property type="term" value="F:iron ion binding"/>
    <property type="evidence" value="ECO:0007669"/>
    <property type="project" value="InterPro"/>
</dbReference>
<evidence type="ECO:0000256" key="1">
    <source>
        <dbReference type="ARBA" id="ARBA00001971"/>
    </source>
</evidence>
<evidence type="ECO:0000313" key="9">
    <source>
        <dbReference type="Proteomes" id="UP000800038"/>
    </source>
</evidence>
<comment type="cofactor">
    <cofactor evidence="1 6">
        <name>heme</name>
        <dbReference type="ChEBI" id="CHEBI:30413"/>
    </cofactor>
</comment>
<dbReference type="InterPro" id="IPR001128">
    <property type="entry name" value="Cyt_P450"/>
</dbReference>
<dbReference type="InterPro" id="IPR017972">
    <property type="entry name" value="Cyt_P450_CS"/>
</dbReference>
<feature type="binding site" description="axial binding residue" evidence="6">
    <location>
        <position position="468"/>
    </location>
    <ligand>
        <name>heme</name>
        <dbReference type="ChEBI" id="CHEBI:30413"/>
    </ligand>
    <ligandPart>
        <name>Fe</name>
        <dbReference type="ChEBI" id="CHEBI:18248"/>
    </ligandPart>
</feature>
<keyword evidence="7" id="KW-0560">Oxidoreductase</keyword>
<evidence type="ECO:0000256" key="4">
    <source>
        <dbReference type="ARBA" id="ARBA00022723"/>
    </source>
</evidence>
<dbReference type="GO" id="GO:0016705">
    <property type="term" value="F:oxidoreductase activity, acting on paired donors, with incorporation or reduction of molecular oxygen"/>
    <property type="evidence" value="ECO:0007669"/>
    <property type="project" value="InterPro"/>
</dbReference>
<organism evidence="8 9">
    <name type="scientific">Clathrospora elynae</name>
    <dbReference type="NCBI Taxonomy" id="706981"/>
    <lineage>
        <taxon>Eukaryota</taxon>
        <taxon>Fungi</taxon>
        <taxon>Dikarya</taxon>
        <taxon>Ascomycota</taxon>
        <taxon>Pezizomycotina</taxon>
        <taxon>Dothideomycetes</taxon>
        <taxon>Pleosporomycetidae</taxon>
        <taxon>Pleosporales</taxon>
        <taxon>Diademaceae</taxon>
        <taxon>Clathrospora</taxon>
    </lineage>
</organism>
<dbReference type="InterPro" id="IPR002403">
    <property type="entry name" value="Cyt_P450_E_grp-IV"/>
</dbReference>
<keyword evidence="5 6" id="KW-0408">Iron</keyword>
<dbReference type="Gene3D" id="1.10.630.10">
    <property type="entry name" value="Cytochrome P450"/>
    <property type="match status" value="1"/>
</dbReference>
<comment type="similarity">
    <text evidence="2 7">Belongs to the cytochrome P450 family.</text>
</comment>
<dbReference type="AlphaFoldDB" id="A0A6A5SAM6"/>
<dbReference type="PRINTS" id="PR00465">
    <property type="entry name" value="EP450IV"/>
</dbReference>
<dbReference type="CDD" id="cd11040">
    <property type="entry name" value="CYP7_CYP8-like"/>
    <property type="match status" value="1"/>
</dbReference>
<dbReference type="SUPFAM" id="SSF48264">
    <property type="entry name" value="Cytochrome P450"/>
    <property type="match status" value="1"/>
</dbReference>
<dbReference type="Pfam" id="PF00067">
    <property type="entry name" value="p450"/>
    <property type="match status" value="1"/>
</dbReference>
<protein>
    <submittedName>
        <fullName evidence="8">Cytochrome P450</fullName>
    </submittedName>
</protein>
<keyword evidence="9" id="KW-1185">Reference proteome</keyword>
<dbReference type="PROSITE" id="PS00086">
    <property type="entry name" value="CYTOCHROME_P450"/>
    <property type="match status" value="1"/>
</dbReference>
<accession>A0A6A5SAM6</accession>
<dbReference type="OrthoDB" id="1470350at2759"/>
<dbReference type="PANTHER" id="PTHR24304:SF2">
    <property type="entry name" value="24-HYDROXYCHOLESTEROL 7-ALPHA-HYDROXYLASE"/>
    <property type="match status" value="1"/>
</dbReference>
<dbReference type="Proteomes" id="UP000800038">
    <property type="component" value="Unassembled WGS sequence"/>
</dbReference>